<dbReference type="InterPro" id="IPR003660">
    <property type="entry name" value="HAMP_dom"/>
</dbReference>
<feature type="transmembrane region" description="Helical" evidence="10">
    <location>
        <begin position="14"/>
        <end position="33"/>
    </location>
</feature>
<dbReference type="Gene3D" id="3.30.565.10">
    <property type="entry name" value="Histidine kinase-like ATPase, C-terminal domain"/>
    <property type="match status" value="1"/>
</dbReference>
<dbReference type="Proteomes" id="UP000245506">
    <property type="component" value="Unassembled WGS sequence"/>
</dbReference>
<organism evidence="13 14">
    <name type="scientific">Leucothrix arctica</name>
    <dbReference type="NCBI Taxonomy" id="1481894"/>
    <lineage>
        <taxon>Bacteria</taxon>
        <taxon>Pseudomonadati</taxon>
        <taxon>Pseudomonadota</taxon>
        <taxon>Gammaproteobacteria</taxon>
        <taxon>Thiotrichales</taxon>
        <taxon>Thiotrichaceae</taxon>
        <taxon>Leucothrix</taxon>
    </lineage>
</organism>
<keyword evidence="7" id="KW-0418">Kinase</keyword>
<gene>
    <name evidence="13" type="ORF">DKT75_15505</name>
</gene>
<accession>A0A317C7S9</accession>
<dbReference type="Gene3D" id="1.10.287.130">
    <property type="match status" value="1"/>
</dbReference>
<evidence type="ECO:0000313" key="13">
    <source>
        <dbReference type="EMBL" id="PWQ94695.1"/>
    </source>
</evidence>
<evidence type="ECO:0000256" key="3">
    <source>
        <dbReference type="ARBA" id="ARBA00012438"/>
    </source>
</evidence>
<evidence type="ECO:0000256" key="2">
    <source>
        <dbReference type="ARBA" id="ARBA00004370"/>
    </source>
</evidence>
<evidence type="ECO:0000256" key="8">
    <source>
        <dbReference type="ARBA" id="ARBA00022840"/>
    </source>
</evidence>
<keyword evidence="10" id="KW-1133">Transmembrane helix</keyword>
<dbReference type="PROSITE" id="PS50885">
    <property type="entry name" value="HAMP"/>
    <property type="match status" value="1"/>
</dbReference>
<dbReference type="SUPFAM" id="SSF47384">
    <property type="entry name" value="Homodimeric domain of signal transducing histidine kinase"/>
    <property type="match status" value="1"/>
</dbReference>
<evidence type="ECO:0000256" key="5">
    <source>
        <dbReference type="ARBA" id="ARBA00022679"/>
    </source>
</evidence>
<dbReference type="InterPro" id="IPR036890">
    <property type="entry name" value="HATPase_C_sf"/>
</dbReference>
<sequence>MKSYLHQLTLVKRYLWVSLSLTVIPLVIIVALYDGHNASLANRLLLEKTEGEIQATVVKLESFIDVQIKRLNDLADLQVFDSVFNRQLQTPIFSEQLLDFLYFETSDVDIYSIEFYDDNGLFLSSLPKSNEKVNYLRESGTQVDLVTVSDPVLPSSGKPGWFHIYKRVIRRAETIGTIALKVRLSSLTEKTASLYHAGIYEPVIFTPNKKSLNTVGTVINHEVSLINSQTFMAGWHIGLKQNSQPVVKTGVRHWLLFLVLLMAVGIISLFLSMSRRLASWVIPLSDGARAISRGELNVKVAEDGPGELGMLARSFNDMSDQLSSMIESRVDVERRAALGNLATGIAHEIRNPLATIGTTVHGLIGSEKSPERKKMLEAVDDEIIRTDAIVEEFMNYARPREPKMETVSISDVFDHVKILVSATALESDVEINLLGQRSLMVFADLGHLRQVLMNIIFNALQAMPNGGHLRLRAVAKGDVAEITISDTGIGIDADKLASVQQPFFTTKRSGTGLGLSICAQLIQSNNGSLDIDSHPGVGTTVTISLPLLNSNDLEGGNK</sequence>
<dbReference type="InterPro" id="IPR036097">
    <property type="entry name" value="HisK_dim/P_sf"/>
</dbReference>
<dbReference type="SMART" id="SM00304">
    <property type="entry name" value="HAMP"/>
    <property type="match status" value="1"/>
</dbReference>
<dbReference type="RefSeq" id="WP_109824347.1">
    <property type="nucleotide sequence ID" value="NZ_QGKL01000039.1"/>
</dbReference>
<name>A0A317C7S9_9GAMM</name>
<keyword evidence="10" id="KW-0472">Membrane</keyword>
<feature type="transmembrane region" description="Helical" evidence="10">
    <location>
        <begin position="254"/>
        <end position="273"/>
    </location>
</feature>
<dbReference type="Pfam" id="PF00672">
    <property type="entry name" value="HAMP"/>
    <property type="match status" value="1"/>
</dbReference>
<dbReference type="SUPFAM" id="SSF55874">
    <property type="entry name" value="ATPase domain of HSP90 chaperone/DNA topoisomerase II/histidine kinase"/>
    <property type="match status" value="1"/>
</dbReference>
<comment type="catalytic activity">
    <reaction evidence="1">
        <text>ATP + protein L-histidine = ADP + protein N-phospho-L-histidine.</text>
        <dbReference type="EC" id="2.7.13.3"/>
    </reaction>
</comment>
<dbReference type="PANTHER" id="PTHR43065">
    <property type="entry name" value="SENSOR HISTIDINE KINASE"/>
    <property type="match status" value="1"/>
</dbReference>
<keyword evidence="6" id="KW-0547">Nucleotide-binding</keyword>
<evidence type="ECO:0000256" key="9">
    <source>
        <dbReference type="ARBA" id="ARBA00023012"/>
    </source>
</evidence>
<dbReference type="OrthoDB" id="2521613at2"/>
<keyword evidence="8" id="KW-0067">ATP-binding</keyword>
<dbReference type="PANTHER" id="PTHR43065:SF10">
    <property type="entry name" value="PEROXIDE STRESS-ACTIVATED HISTIDINE KINASE MAK3"/>
    <property type="match status" value="1"/>
</dbReference>
<keyword evidence="10" id="KW-0812">Transmembrane</keyword>
<dbReference type="Pfam" id="PF00512">
    <property type="entry name" value="HisKA"/>
    <property type="match status" value="1"/>
</dbReference>
<comment type="caution">
    <text evidence="13">The sequence shown here is derived from an EMBL/GenBank/DDBJ whole genome shotgun (WGS) entry which is preliminary data.</text>
</comment>
<evidence type="ECO:0000313" key="14">
    <source>
        <dbReference type="Proteomes" id="UP000245506"/>
    </source>
</evidence>
<proteinExistence type="predicted"/>
<dbReference type="InterPro" id="IPR005467">
    <property type="entry name" value="His_kinase_dom"/>
</dbReference>
<dbReference type="PROSITE" id="PS50109">
    <property type="entry name" value="HIS_KIN"/>
    <property type="match status" value="1"/>
</dbReference>
<evidence type="ECO:0000256" key="6">
    <source>
        <dbReference type="ARBA" id="ARBA00022741"/>
    </source>
</evidence>
<evidence type="ECO:0000256" key="1">
    <source>
        <dbReference type="ARBA" id="ARBA00000085"/>
    </source>
</evidence>
<dbReference type="EMBL" id="QGKL01000039">
    <property type="protein sequence ID" value="PWQ94695.1"/>
    <property type="molecule type" value="Genomic_DNA"/>
</dbReference>
<keyword evidence="14" id="KW-1185">Reference proteome</keyword>
<protein>
    <recommendedName>
        <fullName evidence="3">histidine kinase</fullName>
        <ecNumber evidence="3">2.7.13.3</ecNumber>
    </recommendedName>
</protein>
<dbReference type="SMART" id="SM00388">
    <property type="entry name" value="HisKA"/>
    <property type="match status" value="1"/>
</dbReference>
<evidence type="ECO:0000256" key="7">
    <source>
        <dbReference type="ARBA" id="ARBA00022777"/>
    </source>
</evidence>
<comment type="subcellular location">
    <subcellularLocation>
        <location evidence="2">Membrane</location>
    </subcellularLocation>
</comment>
<dbReference type="GO" id="GO:0000155">
    <property type="term" value="F:phosphorelay sensor kinase activity"/>
    <property type="evidence" value="ECO:0007669"/>
    <property type="project" value="InterPro"/>
</dbReference>
<evidence type="ECO:0000256" key="10">
    <source>
        <dbReference type="SAM" id="Phobius"/>
    </source>
</evidence>
<dbReference type="InterPro" id="IPR003661">
    <property type="entry name" value="HisK_dim/P_dom"/>
</dbReference>
<reference evidence="13 14" key="1">
    <citation type="submission" date="2018-05" db="EMBL/GenBank/DDBJ databases">
        <title>Leucothrix arctica sp. nov., isolated from Arctic seawater.</title>
        <authorList>
            <person name="Choi A."/>
            <person name="Baek K."/>
        </authorList>
    </citation>
    <scope>NUCLEOTIDE SEQUENCE [LARGE SCALE GENOMIC DNA]</scope>
    <source>
        <strain evidence="13 14">IMCC9719</strain>
    </source>
</reference>
<evidence type="ECO:0000259" key="11">
    <source>
        <dbReference type="PROSITE" id="PS50109"/>
    </source>
</evidence>
<evidence type="ECO:0000256" key="4">
    <source>
        <dbReference type="ARBA" id="ARBA00022553"/>
    </source>
</evidence>
<keyword evidence="5" id="KW-0808">Transferase</keyword>
<dbReference type="CDD" id="cd06225">
    <property type="entry name" value="HAMP"/>
    <property type="match status" value="1"/>
</dbReference>
<keyword evidence="9" id="KW-0902">Two-component regulatory system</keyword>
<dbReference type="EC" id="2.7.13.3" evidence="3"/>
<dbReference type="Gene3D" id="6.10.340.10">
    <property type="match status" value="1"/>
</dbReference>
<dbReference type="GO" id="GO:0016020">
    <property type="term" value="C:membrane"/>
    <property type="evidence" value="ECO:0007669"/>
    <property type="project" value="UniProtKB-SubCell"/>
</dbReference>
<dbReference type="AlphaFoldDB" id="A0A317C7S9"/>
<evidence type="ECO:0000259" key="12">
    <source>
        <dbReference type="PROSITE" id="PS50885"/>
    </source>
</evidence>
<dbReference type="InterPro" id="IPR003594">
    <property type="entry name" value="HATPase_dom"/>
</dbReference>
<feature type="domain" description="HAMP" evidence="12">
    <location>
        <begin position="275"/>
        <end position="327"/>
    </location>
</feature>
<dbReference type="SUPFAM" id="SSF158472">
    <property type="entry name" value="HAMP domain-like"/>
    <property type="match status" value="1"/>
</dbReference>
<dbReference type="SMART" id="SM00387">
    <property type="entry name" value="HATPase_c"/>
    <property type="match status" value="1"/>
</dbReference>
<feature type="domain" description="Histidine kinase" evidence="11">
    <location>
        <begin position="344"/>
        <end position="549"/>
    </location>
</feature>
<keyword evidence="4" id="KW-0597">Phosphoprotein</keyword>
<dbReference type="CDD" id="cd00082">
    <property type="entry name" value="HisKA"/>
    <property type="match status" value="1"/>
</dbReference>
<dbReference type="PRINTS" id="PR00344">
    <property type="entry name" value="BCTRLSENSOR"/>
</dbReference>
<dbReference type="GO" id="GO:0005524">
    <property type="term" value="F:ATP binding"/>
    <property type="evidence" value="ECO:0007669"/>
    <property type="project" value="UniProtKB-KW"/>
</dbReference>
<dbReference type="InterPro" id="IPR004358">
    <property type="entry name" value="Sig_transdc_His_kin-like_C"/>
</dbReference>
<dbReference type="Pfam" id="PF02518">
    <property type="entry name" value="HATPase_c"/>
    <property type="match status" value="1"/>
</dbReference>